<feature type="domain" description="Yippee" evidence="2">
    <location>
        <begin position="1"/>
        <end position="80"/>
    </location>
</feature>
<organism evidence="3 4">
    <name type="scientific">Sciurus vulgaris</name>
    <name type="common">Eurasian red squirrel</name>
    <dbReference type="NCBI Taxonomy" id="55149"/>
    <lineage>
        <taxon>Eukaryota</taxon>
        <taxon>Metazoa</taxon>
        <taxon>Chordata</taxon>
        <taxon>Craniata</taxon>
        <taxon>Vertebrata</taxon>
        <taxon>Euteleostomi</taxon>
        <taxon>Mammalia</taxon>
        <taxon>Eutheria</taxon>
        <taxon>Euarchontoglires</taxon>
        <taxon>Glires</taxon>
        <taxon>Rodentia</taxon>
        <taxon>Sciuromorpha</taxon>
        <taxon>Sciuridae</taxon>
        <taxon>Sciurinae</taxon>
        <taxon>Sciurini</taxon>
        <taxon>Sciurus</taxon>
    </lineage>
</organism>
<keyword evidence="4" id="KW-1185">Reference proteome</keyword>
<dbReference type="Proteomes" id="UP000694564">
    <property type="component" value="Chromosome 10"/>
</dbReference>
<dbReference type="AlphaFoldDB" id="A0A8D2CN37"/>
<dbReference type="PANTHER" id="PTHR13848">
    <property type="entry name" value="PROTEIN YIPPEE-LIKE CG15309-RELATED"/>
    <property type="match status" value="1"/>
</dbReference>
<feature type="compositionally biased region" description="Basic and acidic residues" evidence="1">
    <location>
        <begin position="1"/>
        <end position="21"/>
    </location>
</feature>
<reference evidence="3" key="1">
    <citation type="submission" date="2025-08" db="UniProtKB">
        <authorList>
            <consortium name="Ensembl"/>
        </authorList>
    </citation>
    <scope>IDENTIFICATION</scope>
</reference>
<evidence type="ECO:0000259" key="2">
    <source>
        <dbReference type="PROSITE" id="PS51792"/>
    </source>
</evidence>
<dbReference type="PROSITE" id="PS51792">
    <property type="entry name" value="YIPPEE"/>
    <property type="match status" value="1"/>
</dbReference>
<dbReference type="InterPro" id="IPR039058">
    <property type="entry name" value="Yippee_fam"/>
</dbReference>
<proteinExistence type="predicted"/>
<dbReference type="GeneTree" id="ENSGT00940000164942"/>
<dbReference type="InterPro" id="IPR034751">
    <property type="entry name" value="Yippee"/>
</dbReference>
<evidence type="ECO:0000313" key="3">
    <source>
        <dbReference type="Ensembl" id="ENSSVLP00005007077.1"/>
    </source>
</evidence>
<evidence type="ECO:0000256" key="1">
    <source>
        <dbReference type="SAM" id="MobiDB-lite"/>
    </source>
</evidence>
<sequence length="81" mass="9094">KRAGERRAGEVQRGNGREKDFGCGPAEKQVSQTGLHAVADIYCENCKIILGWKNGHTFKNSQKYKGDKYIIQLAHMIEDNS</sequence>
<protein>
    <recommendedName>
        <fullName evidence="2">Yippee domain-containing protein</fullName>
    </recommendedName>
</protein>
<feature type="region of interest" description="Disordered" evidence="1">
    <location>
        <begin position="1"/>
        <end position="25"/>
    </location>
</feature>
<dbReference type="Ensembl" id="ENSSVLT00005007888.1">
    <property type="protein sequence ID" value="ENSSVLP00005007077.1"/>
    <property type="gene ID" value="ENSSVLG00005005791.1"/>
</dbReference>
<dbReference type="OrthoDB" id="6407410at2759"/>
<reference evidence="3" key="2">
    <citation type="submission" date="2025-09" db="UniProtKB">
        <authorList>
            <consortium name="Ensembl"/>
        </authorList>
    </citation>
    <scope>IDENTIFICATION</scope>
</reference>
<evidence type="ECO:0000313" key="4">
    <source>
        <dbReference type="Proteomes" id="UP000694564"/>
    </source>
</evidence>
<accession>A0A8D2CN37</accession>
<name>A0A8D2CN37_SCIVU</name>